<evidence type="ECO:0000313" key="4">
    <source>
        <dbReference type="Proteomes" id="UP000297245"/>
    </source>
</evidence>
<feature type="compositionally biased region" description="Polar residues" evidence="2">
    <location>
        <begin position="909"/>
        <end position="918"/>
    </location>
</feature>
<evidence type="ECO:0008006" key="5">
    <source>
        <dbReference type="Google" id="ProtNLM"/>
    </source>
</evidence>
<organism evidence="3 4">
    <name type="scientific">Dendrothele bispora (strain CBS 962.96)</name>
    <dbReference type="NCBI Taxonomy" id="1314807"/>
    <lineage>
        <taxon>Eukaryota</taxon>
        <taxon>Fungi</taxon>
        <taxon>Dikarya</taxon>
        <taxon>Basidiomycota</taxon>
        <taxon>Agaricomycotina</taxon>
        <taxon>Agaricomycetes</taxon>
        <taxon>Agaricomycetidae</taxon>
        <taxon>Agaricales</taxon>
        <taxon>Agaricales incertae sedis</taxon>
        <taxon>Dendrothele</taxon>
    </lineage>
</organism>
<evidence type="ECO:0000256" key="2">
    <source>
        <dbReference type="SAM" id="MobiDB-lite"/>
    </source>
</evidence>
<evidence type="ECO:0000256" key="1">
    <source>
        <dbReference type="ARBA" id="ARBA00010216"/>
    </source>
</evidence>
<protein>
    <recommendedName>
        <fullName evidence="5">Protein EFR3</fullName>
    </recommendedName>
</protein>
<sequence>MNFFTPNHVQHLNSCYPPTSILLASGSDYTPNSQELSRLTYYASNHPEKLSKLGSELEKRVKTECRKFRSGNVRNRATLLLELSIFRSLAIECRRDIALLSPSLLASIEVTLSITSNDLEVVSRAASVFTAWTTYTDGHLIGADSSLTKDYLSILRHFAALSSSEAKDSEVRNRTRLIGFAALTGAVNSEALFNDSVQFRTQVSIFLRPVLLTVLQTDLKVLEKQAEGVKDAPISPYLAEFRTRPVMERRAASIHIHIDGDKGPSMSDVSSAALRALFSLLEHVNGSQLSSILRSWLDNLGELKGWSKVSHCCWFAQKITEWSQYQYRYAVPNILVEHLVAQGQDGQQTTDLSQTLITMVTTVFSSPVPLVNLSTSDILSNLVMILLRRCSTNHEDPLLPSLIQCISSLGRHVYYSDQIHDLAAELINRLSTLEVQGIVARSSPSFSASRSQVIRCLISGLVGLINEADKNEPNEPRSLSPVAGSAASVEAATQDAGLNERHSRRTRVPTDLWQDTLSLICDADYAVRAECAQALDFYIDREMPKQGDFTNVDGTKRQIPALNVNMMLRGGDHGVKFLHSVHACLYTLATSSTLGLGPSTPTSENGPILTVQPATPLAENHPDTSQIHERRSSHPSKSRKMSMVFRLMEQAPEQVQPTASATLSDYSLIFKILQRIQEELPVRGMVTGVPMLLALDNACQPPERVTSEMMVRINVIKLILARTWLAIGKTWGSAELVEIAEKALSSKPPSVMLSEIQSTELGTYYPPTEPEPLPSTASEPVWPGIDAQAALLAIVSNKNIQEATSMNRQTLLERLSITWTACSALKESVERPSMYDATLRGDGVSPLLKISPGLMNIENLSLQSLARSNRGVGVTELREALEGRSSMSQTALNKAASISTLDHVSSILGSDNRLTPTRSRNRGKKRAVPSGSGEVRDVLNKLGLGKQNGSLLKASFPALQSEKSAVAGTR</sequence>
<proteinExistence type="inferred from homology"/>
<comment type="similarity">
    <text evidence="1">Belongs to the EFR3 family.</text>
</comment>
<reference evidence="3 4" key="1">
    <citation type="journal article" date="2019" name="Nat. Ecol. Evol.">
        <title>Megaphylogeny resolves global patterns of mushroom evolution.</title>
        <authorList>
            <person name="Varga T."/>
            <person name="Krizsan K."/>
            <person name="Foldi C."/>
            <person name="Dima B."/>
            <person name="Sanchez-Garcia M."/>
            <person name="Sanchez-Ramirez S."/>
            <person name="Szollosi G.J."/>
            <person name="Szarkandi J.G."/>
            <person name="Papp V."/>
            <person name="Albert L."/>
            <person name="Andreopoulos W."/>
            <person name="Angelini C."/>
            <person name="Antonin V."/>
            <person name="Barry K.W."/>
            <person name="Bougher N.L."/>
            <person name="Buchanan P."/>
            <person name="Buyck B."/>
            <person name="Bense V."/>
            <person name="Catcheside P."/>
            <person name="Chovatia M."/>
            <person name="Cooper J."/>
            <person name="Damon W."/>
            <person name="Desjardin D."/>
            <person name="Finy P."/>
            <person name="Geml J."/>
            <person name="Haridas S."/>
            <person name="Hughes K."/>
            <person name="Justo A."/>
            <person name="Karasinski D."/>
            <person name="Kautmanova I."/>
            <person name="Kiss B."/>
            <person name="Kocsube S."/>
            <person name="Kotiranta H."/>
            <person name="LaButti K.M."/>
            <person name="Lechner B.E."/>
            <person name="Liimatainen K."/>
            <person name="Lipzen A."/>
            <person name="Lukacs Z."/>
            <person name="Mihaltcheva S."/>
            <person name="Morgado L.N."/>
            <person name="Niskanen T."/>
            <person name="Noordeloos M.E."/>
            <person name="Ohm R.A."/>
            <person name="Ortiz-Santana B."/>
            <person name="Ovrebo C."/>
            <person name="Racz N."/>
            <person name="Riley R."/>
            <person name="Savchenko A."/>
            <person name="Shiryaev A."/>
            <person name="Soop K."/>
            <person name="Spirin V."/>
            <person name="Szebenyi C."/>
            <person name="Tomsovsky M."/>
            <person name="Tulloss R.E."/>
            <person name="Uehling J."/>
            <person name="Grigoriev I.V."/>
            <person name="Vagvolgyi C."/>
            <person name="Papp T."/>
            <person name="Martin F.M."/>
            <person name="Miettinen O."/>
            <person name="Hibbett D.S."/>
            <person name="Nagy L.G."/>
        </authorList>
    </citation>
    <scope>NUCLEOTIDE SEQUENCE [LARGE SCALE GENOMIC DNA]</scope>
    <source>
        <strain evidence="3 4">CBS 962.96</strain>
    </source>
</reference>
<name>A0A4S8N0K5_DENBC</name>
<dbReference type="InterPro" id="IPR016024">
    <property type="entry name" value="ARM-type_fold"/>
</dbReference>
<dbReference type="Proteomes" id="UP000297245">
    <property type="component" value="Unassembled WGS sequence"/>
</dbReference>
<dbReference type="InterPro" id="IPR049150">
    <property type="entry name" value="EFR3_HEAT-like_rpt"/>
</dbReference>
<accession>A0A4S8N0K5</accession>
<dbReference type="AlphaFoldDB" id="A0A4S8N0K5"/>
<dbReference type="Pfam" id="PF21072">
    <property type="entry name" value="EFR3"/>
    <property type="match status" value="1"/>
</dbReference>
<dbReference type="OrthoDB" id="274691at2759"/>
<keyword evidence="4" id="KW-1185">Reference proteome</keyword>
<dbReference type="InterPro" id="IPR039786">
    <property type="entry name" value="EFR3"/>
</dbReference>
<feature type="region of interest" description="Disordered" evidence="2">
    <location>
        <begin position="909"/>
        <end position="934"/>
    </location>
</feature>
<dbReference type="SUPFAM" id="SSF48371">
    <property type="entry name" value="ARM repeat"/>
    <property type="match status" value="1"/>
</dbReference>
<dbReference type="PANTHER" id="PTHR47766:SF1">
    <property type="entry name" value="PROTEIN EFR3"/>
    <property type="match status" value="1"/>
</dbReference>
<dbReference type="EMBL" id="ML179035">
    <property type="protein sequence ID" value="THV08394.1"/>
    <property type="molecule type" value="Genomic_DNA"/>
</dbReference>
<evidence type="ECO:0000313" key="3">
    <source>
        <dbReference type="EMBL" id="THV08394.1"/>
    </source>
</evidence>
<feature type="region of interest" description="Disordered" evidence="2">
    <location>
        <begin position="615"/>
        <end position="638"/>
    </location>
</feature>
<dbReference type="PANTHER" id="PTHR47766">
    <property type="entry name" value="PROTEIN EFR3"/>
    <property type="match status" value="1"/>
</dbReference>
<feature type="compositionally biased region" description="Basic and acidic residues" evidence="2">
    <location>
        <begin position="620"/>
        <end position="632"/>
    </location>
</feature>
<gene>
    <name evidence="3" type="ORF">K435DRAFT_740455</name>
</gene>
<dbReference type="GO" id="GO:0072659">
    <property type="term" value="P:protein localization to plasma membrane"/>
    <property type="evidence" value="ECO:0007669"/>
    <property type="project" value="InterPro"/>
</dbReference>